<dbReference type="GO" id="GO:0003735">
    <property type="term" value="F:structural constituent of ribosome"/>
    <property type="evidence" value="ECO:0007669"/>
    <property type="project" value="InterPro"/>
</dbReference>
<feature type="domain" description="Ribosomal protein L9" evidence="8">
    <location>
        <begin position="13"/>
        <end position="40"/>
    </location>
</feature>
<comment type="function">
    <text evidence="7">Binds to the 23S rRNA.</text>
</comment>
<dbReference type="Pfam" id="PF01281">
    <property type="entry name" value="Ribosomal_L9_N"/>
    <property type="match status" value="1"/>
</dbReference>
<dbReference type="GO" id="GO:0019843">
    <property type="term" value="F:rRNA binding"/>
    <property type="evidence" value="ECO:0007669"/>
    <property type="project" value="UniProtKB-UniRule"/>
</dbReference>
<dbReference type="GO" id="GO:1990904">
    <property type="term" value="C:ribonucleoprotein complex"/>
    <property type="evidence" value="ECO:0007669"/>
    <property type="project" value="UniProtKB-KW"/>
</dbReference>
<dbReference type="InterPro" id="IPR020069">
    <property type="entry name" value="Ribosomal_bL9_C"/>
</dbReference>
<evidence type="ECO:0000313" key="9">
    <source>
        <dbReference type="EMBL" id="CAA3710215.1"/>
    </source>
</evidence>
<dbReference type="PROSITE" id="PS00651">
    <property type="entry name" value="RIBOSOMAL_L9"/>
    <property type="match status" value="1"/>
</dbReference>
<proteinExistence type="inferred from homology"/>
<evidence type="ECO:0000256" key="6">
    <source>
        <dbReference type="ARBA" id="ARBA00035292"/>
    </source>
</evidence>
<dbReference type="AlphaFoldDB" id="A0A6S6S5L6"/>
<dbReference type="SUPFAM" id="SSF55653">
    <property type="entry name" value="Ribosomal protein L9 C-domain"/>
    <property type="match status" value="1"/>
</dbReference>
<dbReference type="HAMAP" id="MF_00503">
    <property type="entry name" value="Ribosomal_bL9"/>
    <property type="match status" value="1"/>
</dbReference>
<dbReference type="InterPro" id="IPR020070">
    <property type="entry name" value="Ribosomal_bL9_N"/>
</dbReference>
<evidence type="ECO:0000256" key="1">
    <source>
        <dbReference type="ARBA" id="ARBA00010605"/>
    </source>
</evidence>
<dbReference type="NCBIfam" id="TIGR00158">
    <property type="entry name" value="L9"/>
    <property type="match status" value="1"/>
</dbReference>
<dbReference type="PANTHER" id="PTHR21368">
    <property type="entry name" value="50S RIBOSOMAL PROTEIN L9"/>
    <property type="match status" value="1"/>
</dbReference>
<gene>
    <name evidence="7 9" type="primary">rplI</name>
    <name evidence="9" type="ORF">SISI_0278</name>
</gene>
<keyword evidence="4 7" id="KW-0689">Ribosomal protein</keyword>
<keyword evidence="5 7" id="KW-0687">Ribonucleoprotein</keyword>
<organism evidence="9 10">
    <name type="scientific">Candidatus Portiera aleyrodidarum</name>
    <name type="common">primary endosymbiont of Bemisia tabaci</name>
    <dbReference type="NCBI Taxonomy" id="91844"/>
    <lineage>
        <taxon>Bacteria</taxon>
        <taxon>Pseudomonadati</taxon>
        <taxon>Pseudomonadota</taxon>
        <taxon>Gammaproteobacteria</taxon>
        <taxon>Candidatus Johnevansiales</taxon>
        <taxon>Candidatus Johnevansiaceae</taxon>
        <taxon>Candidatus Portiera</taxon>
    </lineage>
</organism>
<dbReference type="EMBL" id="CACTJB010000003">
    <property type="protein sequence ID" value="CAA3710215.1"/>
    <property type="molecule type" value="Genomic_DNA"/>
</dbReference>
<evidence type="ECO:0000313" key="10">
    <source>
        <dbReference type="Proteomes" id="UP000560980"/>
    </source>
</evidence>
<dbReference type="RefSeq" id="WP_183043046.1">
    <property type="nucleotide sequence ID" value="NZ_CACTJB010000003.1"/>
</dbReference>
<dbReference type="SUPFAM" id="SSF55658">
    <property type="entry name" value="L9 N-domain-like"/>
    <property type="match status" value="1"/>
</dbReference>
<evidence type="ECO:0000256" key="3">
    <source>
        <dbReference type="ARBA" id="ARBA00022884"/>
    </source>
</evidence>
<comment type="caution">
    <text evidence="9">The sequence shown here is derived from an EMBL/GenBank/DDBJ whole genome shotgun (WGS) entry which is preliminary data.</text>
</comment>
<comment type="similarity">
    <text evidence="1 7">Belongs to the bacterial ribosomal protein bL9 family.</text>
</comment>
<dbReference type="Proteomes" id="UP000560980">
    <property type="component" value="Unassembled WGS sequence"/>
</dbReference>
<evidence type="ECO:0000256" key="5">
    <source>
        <dbReference type="ARBA" id="ARBA00023274"/>
    </source>
</evidence>
<dbReference type="GO" id="GO:0005840">
    <property type="term" value="C:ribosome"/>
    <property type="evidence" value="ECO:0007669"/>
    <property type="project" value="UniProtKB-KW"/>
</dbReference>
<evidence type="ECO:0000256" key="4">
    <source>
        <dbReference type="ARBA" id="ARBA00022980"/>
    </source>
</evidence>
<dbReference type="InterPro" id="IPR020594">
    <property type="entry name" value="Ribosomal_bL9_bac/chp"/>
</dbReference>
<protein>
    <recommendedName>
        <fullName evidence="6 7">Large ribosomal subunit protein bL9</fullName>
    </recommendedName>
</protein>
<name>A0A6S6S5L6_9GAMM</name>
<accession>A0A6S6S5L6</accession>
<sequence length="148" mass="17366">MKVIVIEKNSNSGKQGEIINVKNGYARNYLRRKGLAIISNKKNIEFLNEKRKYFLKEYKKYINQIKNKLKNVKIEIFCKTGPAGKLFGTIGRRYLSQILKENYGIKINKNQININKNIIKKNGEYKIKLFSQINIKINIKKINEKTNL</sequence>
<reference evidence="9 10" key="1">
    <citation type="submission" date="2019-12" db="EMBL/GenBank/DDBJ databases">
        <authorList>
            <person name="Santos-Garcia D."/>
            <person name="Santos-Garcia D."/>
            <person name="Santos-Garcia D."/>
        </authorList>
    </citation>
    <scope>NUCLEOTIDE SEQUENCE [LARGE SCALE GENOMIC DNA]</scope>
    <source>
        <strain evidence="9">SiSi</strain>
    </source>
</reference>
<dbReference type="GO" id="GO:0006412">
    <property type="term" value="P:translation"/>
    <property type="evidence" value="ECO:0007669"/>
    <property type="project" value="UniProtKB-UniRule"/>
</dbReference>
<dbReference type="InterPro" id="IPR000244">
    <property type="entry name" value="Ribosomal_bL9"/>
</dbReference>
<dbReference type="Gene3D" id="3.40.5.10">
    <property type="entry name" value="Ribosomal protein L9, N-terminal domain"/>
    <property type="match status" value="1"/>
</dbReference>
<dbReference type="InterPro" id="IPR009027">
    <property type="entry name" value="Ribosomal_bL9/RNase_H1_N"/>
</dbReference>
<evidence type="ECO:0000256" key="7">
    <source>
        <dbReference type="HAMAP-Rule" id="MF_00503"/>
    </source>
</evidence>
<evidence type="ECO:0000259" key="8">
    <source>
        <dbReference type="PROSITE" id="PS00651"/>
    </source>
</evidence>
<dbReference type="Gene3D" id="3.10.430.100">
    <property type="entry name" value="Ribosomal protein L9, C-terminal domain"/>
    <property type="match status" value="1"/>
</dbReference>
<dbReference type="InterPro" id="IPR036791">
    <property type="entry name" value="Ribosomal_bL9_C_sf"/>
</dbReference>
<keyword evidence="2 7" id="KW-0699">rRNA-binding</keyword>
<dbReference type="Pfam" id="PF03948">
    <property type="entry name" value="Ribosomal_L9_C"/>
    <property type="match status" value="1"/>
</dbReference>
<dbReference type="InterPro" id="IPR036935">
    <property type="entry name" value="Ribosomal_bL9_N_sf"/>
</dbReference>
<evidence type="ECO:0000256" key="2">
    <source>
        <dbReference type="ARBA" id="ARBA00022730"/>
    </source>
</evidence>
<keyword evidence="3 7" id="KW-0694">RNA-binding</keyword>